<evidence type="ECO:0000313" key="6">
    <source>
        <dbReference type="EMBL" id="PDX74170.1"/>
    </source>
</evidence>
<name>A0A2A7A4W6_9FIRM</name>
<evidence type="ECO:0000313" key="8">
    <source>
        <dbReference type="Proteomes" id="UP000220005"/>
    </source>
</evidence>
<dbReference type="PANTHER" id="PTHR30313">
    <property type="entry name" value="DNA PRIMASE"/>
    <property type="match status" value="1"/>
</dbReference>
<reference evidence="8 9" key="1">
    <citation type="journal article" date="2017" name="Front. Microbiol.">
        <title>New Insights into the Diversity of the Genus Faecalibacterium.</title>
        <authorList>
            <person name="Benevides L."/>
            <person name="Burman S."/>
            <person name="Martin R."/>
            <person name="Robert V."/>
            <person name="Thomas M."/>
            <person name="Miquel S."/>
            <person name="Chain F."/>
            <person name="Sokol H."/>
            <person name="Bermudez-Humaran L.G."/>
            <person name="Morrison M."/>
            <person name="Langella P."/>
            <person name="Azevedo V.A."/>
            <person name="Chatel J.M."/>
            <person name="Soares S."/>
        </authorList>
    </citation>
    <scope>NUCLEOTIDE SEQUENCE [LARGE SCALE GENOMIC DNA]</scope>
    <source>
        <strain evidence="6 9">CNCM I 4573</strain>
        <strain evidence="7 8">CNCM I 4575</strain>
    </source>
</reference>
<dbReference type="InterPro" id="IPR050219">
    <property type="entry name" value="DnaG_primase"/>
</dbReference>
<dbReference type="GO" id="GO:0006269">
    <property type="term" value="P:DNA replication, synthesis of primer"/>
    <property type="evidence" value="ECO:0007669"/>
    <property type="project" value="TreeGrafter"/>
</dbReference>
<feature type="region of interest" description="Disordered" evidence="4">
    <location>
        <begin position="872"/>
        <end position="895"/>
    </location>
</feature>
<dbReference type="Proteomes" id="UP000220005">
    <property type="component" value="Unassembled WGS sequence"/>
</dbReference>
<organism evidence="6 9">
    <name type="scientific">Faecalibacterium prausnitzii</name>
    <dbReference type="NCBI Taxonomy" id="853"/>
    <lineage>
        <taxon>Bacteria</taxon>
        <taxon>Bacillati</taxon>
        <taxon>Bacillota</taxon>
        <taxon>Clostridia</taxon>
        <taxon>Eubacteriales</taxon>
        <taxon>Oscillospiraceae</taxon>
        <taxon>Faecalibacterium</taxon>
    </lineage>
</organism>
<evidence type="ECO:0000259" key="5">
    <source>
        <dbReference type="SMART" id="SM00400"/>
    </source>
</evidence>
<dbReference type="EMBL" id="NMTW01000053">
    <property type="protein sequence ID" value="PDX74170.1"/>
    <property type="molecule type" value="Genomic_DNA"/>
</dbReference>
<dbReference type="RefSeq" id="WP_097786177.1">
    <property type="nucleotide sequence ID" value="NZ_NMTW01000053.1"/>
</dbReference>
<dbReference type="InterPro" id="IPR002694">
    <property type="entry name" value="Znf_CHC2"/>
</dbReference>
<evidence type="ECO:0000256" key="1">
    <source>
        <dbReference type="ARBA" id="ARBA00022723"/>
    </source>
</evidence>
<gene>
    <name evidence="6" type="ORF">CGS56_14100</name>
    <name evidence="7" type="ORF">CGS58_07050</name>
</gene>
<dbReference type="AlphaFoldDB" id="A0A2A7A4W6"/>
<dbReference type="SUPFAM" id="SSF57783">
    <property type="entry name" value="Zinc beta-ribbon"/>
    <property type="match status" value="1"/>
</dbReference>
<evidence type="ECO:0000256" key="4">
    <source>
        <dbReference type="SAM" id="MobiDB-lite"/>
    </source>
</evidence>
<dbReference type="GO" id="GO:0008270">
    <property type="term" value="F:zinc ion binding"/>
    <property type="evidence" value="ECO:0007669"/>
    <property type="project" value="UniProtKB-KW"/>
</dbReference>
<keyword evidence="2" id="KW-0863">Zinc-finger</keyword>
<dbReference type="Pfam" id="PF18662">
    <property type="entry name" value="HTH_56"/>
    <property type="match status" value="1"/>
</dbReference>
<evidence type="ECO:0000256" key="3">
    <source>
        <dbReference type="ARBA" id="ARBA00022833"/>
    </source>
</evidence>
<dbReference type="Pfam" id="PF06048">
    <property type="entry name" value="DUF927"/>
    <property type="match status" value="1"/>
</dbReference>
<dbReference type="GO" id="GO:0005737">
    <property type="term" value="C:cytoplasm"/>
    <property type="evidence" value="ECO:0007669"/>
    <property type="project" value="TreeGrafter"/>
</dbReference>
<dbReference type="Proteomes" id="UP000220157">
    <property type="component" value="Unassembled WGS sequence"/>
</dbReference>
<proteinExistence type="predicted"/>
<comment type="caution">
    <text evidence="6">The sequence shown here is derived from an EMBL/GenBank/DDBJ whole genome shotgun (WGS) entry which is preliminary data.</text>
</comment>
<sequence>MAAREIDLDKVVDYRAEYTAVVQKYKLAGDKLTGLCPFHEDRNNSFSVDLNTGKWHCFAEDRGGNFVSFWAELHGVDTKEAYKQILEKYGVAAETPKPAKKEKTTVLEDFSLAEYAFAKHLPEEWLAKTCRLETRKDRNNGTAWLYIPYYNAAGEESTYRKRYAHKDFRWRTGSSGKICLYGEWRIPEFANAGYAVMVEGESDTQSLWYMGIPAIGVPGASMFKPEQSSVLQGLKLYLHHEPDGGGDTFIHKICTGLRDGGYEGEVYEWSCKALGEKDPSDLYIKHGREQAAKLIRDALKTAKPVDYKKEDIPEAISGAPISLRQPEGWIYSDKGISRIDEKKFQPVLCCRTPIILTKRLQSIETGEEKIEVAFKRDGVWQSAIYPRSVIFQSRSITALADLGCTITSENSKQVVRFLGSLEAENIDIIPKEDSTSTFGWQPGNMFVPGHADGITLDIDPSQKAMATAYCQNGTFEKWVEHMNPHRSRQKFRFILAASFAAPLLRIVKQRIFFVYNWGGSKGGKTAALKAALSAWGDPERLMVNFNATQVGLERTAAFYCDLPLGIDERQLAGNNQAGLEKIVYMIASGTGKIRGAKSGGIQATQQWRTVALATGEEPLSTETTQTGVSTRVLELYGGPFDNERDAGLMHQQSVMDCGWAGPAFVKRIIATPERTICDAFELMQSYVHAMANGKNGSHVSGISAVALADAMIDSWFFNTQQQGDPTDEADVLQQLGIHPESWKKAKIMAASILEEQVENNSTDVNENAAQFIVDWVMSNKSYFGTQVIGTCLGMMNESGNTVYIFPSMLNQALTKAGYSPRKTMKYLADKGLISMYREKNGKITYSTMRRFGDRSCRFVEFFIGKLAENKDPMDDLEDQMDQEEPPMAPAAAPFQTSATQTTMQDGFTVIDDTDDLPF</sequence>
<keyword evidence="1" id="KW-0479">Metal-binding</keyword>
<dbReference type="Pfam" id="PF01807">
    <property type="entry name" value="Zn_ribbon_DnaG"/>
    <property type="match status" value="1"/>
</dbReference>
<dbReference type="InterPro" id="IPR036977">
    <property type="entry name" value="DNA_primase_Znf_CHC2"/>
</dbReference>
<dbReference type="GO" id="GO:0003677">
    <property type="term" value="F:DNA binding"/>
    <property type="evidence" value="ECO:0007669"/>
    <property type="project" value="InterPro"/>
</dbReference>
<feature type="domain" description="Zinc finger CHC2-type" evidence="5">
    <location>
        <begin position="32"/>
        <end position="86"/>
    </location>
</feature>
<dbReference type="EMBL" id="NMTY01000015">
    <property type="protein sequence ID" value="PDX81442.1"/>
    <property type="molecule type" value="Genomic_DNA"/>
</dbReference>
<dbReference type="Gene3D" id="3.90.580.10">
    <property type="entry name" value="Zinc finger, CHC2-type domain"/>
    <property type="match status" value="1"/>
</dbReference>
<dbReference type="InterPro" id="IPR009270">
    <property type="entry name" value="DUF927"/>
</dbReference>
<evidence type="ECO:0000313" key="9">
    <source>
        <dbReference type="Proteomes" id="UP000220157"/>
    </source>
</evidence>
<reference evidence="6" key="2">
    <citation type="submission" date="2017-07" db="EMBL/GenBank/DDBJ databases">
        <authorList>
            <person name="Sun Z.S."/>
            <person name="Albrecht U."/>
            <person name="Echele G."/>
            <person name="Lee C.C."/>
        </authorList>
    </citation>
    <scope>NUCLEOTIDE SEQUENCE</scope>
    <source>
        <strain evidence="6">CNCM I 4573</strain>
        <strain evidence="7">CNCM I 4575</strain>
    </source>
</reference>
<keyword evidence="3" id="KW-0862">Zinc</keyword>
<dbReference type="InterPro" id="IPR040538">
    <property type="entry name" value="Cch_HTH"/>
</dbReference>
<evidence type="ECO:0000313" key="7">
    <source>
        <dbReference type="EMBL" id="PDX81442.1"/>
    </source>
</evidence>
<dbReference type="Gene3D" id="3.40.1360.10">
    <property type="match status" value="1"/>
</dbReference>
<dbReference type="SMART" id="SM00400">
    <property type="entry name" value="ZnF_CHCC"/>
    <property type="match status" value="1"/>
</dbReference>
<accession>A0A2A7A4W6</accession>
<feature type="compositionally biased region" description="Acidic residues" evidence="4">
    <location>
        <begin position="874"/>
        <end position="884"/>
    </location>
</feature>
<protein>
    <recommendedName>
        <fullName evidence="5">Zinc finger CHC2-type domain-containing protein</fullName>
    </recommendedName>
</protein>
<dbReference type="GO" id="GO:0003899">
    <property type="term" value="F:DNA-directed RNA polymerase activity"/>
    <property type="evidence" value="ECO:0007669"/>
    <property type="project" value="InterPro"/>
</dbReference>
<dbReference type="PANTHER" id="PTHR30313:SF2">
    <property type="entry name" value="DNA PRIMASE"/>
    <property type="match status" value="1"/>
</dbReference>
<evidence type="ECO:0000256" key="2">
    <source>
        <dbReference type="ARBA" id="ARBA00022771"/>
    </source>
</evidence>